<evidence type="ECO:0000313" key="2">
    <source>
        <dbReference type="Proteomes" id="UP000824120"/>
    </source>
</evidence>
<dbReference type="OrthoDB" id="5835829at2759"/>
<sequence>MWESLALCDCQLVLLPRPFEHTLIARLMEQQLKVGVEMEKDENDLFTKENLCKAVKCVMDKDNQIGCLVKENHRKWKVTGKINCDG</sequence>
<protein>
    <submittedName>
        <fullName evidence="1">Uncharacterized protein</fullName>
    </submittedName>
</protein>
<evidence type="ECO:0000313" key="1">
    <source>
        <dbReference type="EMBL" id="KAG5613114.1"/>
    </source>
</evidence>
<reference evidence="1 2" key="1">
    <citation type="submission" date="2020-09" db="EMBL/GenBank/DDBJ databases">
        <title>De no assembly of potato wild relative species, Solanum commersonii.</title>
        <authorList>
            <person name="Cho K."/>
        </authorList>
    </citation>
    <scope>NUCLEOTIDE SEQUENCE [LARGE SCALE GENOMIC DNA]</scope>
    <source>
        <strain evidence="1">LZ3.2</strain>
        <tissue evidence="1">Leaf</tissue>
    </source>
</reference>
<comment type="caution">
    <text evidence="1">The sequence shown here is derived from an EMBL/GenBank/DDBJ whole genome shotgun (WGS) entry which is preliminary data.</text>
</comment>
<name>A0A9J5ZLW0_SOLCO</name>
<dbReference type="GO" id="GO:0035251">
    <property type="term" value="F:UDP-glucosyltransferase activity"/>
    <property type="evidence" value="ECO:0007669"/>
    <property type="project" value="InterPro"/>
</dbReference>
<organism evidence="1 2">
    <name type="scientific">Solanum commersonii</name>
    <name type="common">Commerson's wild potato</name>
    <name type="synonym">Commerson's nightshade</name>
    <dbReference type="NCBI Taxonomy" id="4109"/>
    <lineage>
        <taxon>Eukaryota</taxon>
        <taxon>Viridiplantae</taxon>
        <taxon>Streptophyta</taxon>
        <taxon>Embryophyta</taxon>
        <taxon>Tracheophyta</taxon>
        <taxon>Spermatophyta</taxon>
        <taxon>Magnoliopsida</taxon>
        <taxon>eudicotyledons</taxon>
        <taxon>Gunneridae</taxon>
        <taxon>Pentapetalae</taxon>
        <taxon>asterids</taxon>
        <taxon>lamiids</taxon>
        <taxon>Solanales</taxon>
        <taxon>Solanaceae</taxon>
        <taxon>Solanoideae</taxon>
        <taxon>Solaneae</taxon>
        <taxon>Solanum</taxon>
    </lineage>
</organism>
<gene>
    <name evidence="1" type="ORF">H5410_024395</name>
</gene>
<proteinExistence type="predicted"/>
<dbReference type="InterPro" id="IPR050481">
    <property type="entry name" value="UDP-glycosyltransf_plant"/>
</dbReference>
<dbReference type="Proteomes" id="UP000824120">
    <property type="component" value="Chromosome 4"/>
</dbReference>
<keyword evidence="2" id="KW-1185">Reference proteome</keyword>
<accession>A0A9J5ZLW0</accession>
<dbReference type="PANTHER" id="PTHR48049">
    <property type="entry name" value="GLYCOSYLTRANSFERASE"/>
    <property type="match status" value="1"/>
</dbReference>
<dbReference type="PANTHER" id="PTHR48049:SF145">
    <property type="entry name" value="UDP-GLYCOSYLTRANSFERASES DOMAIN-CONTAINING PROTEIN"/>
    <property type="match status" value="1"/>
</dbReference>
<dbReference type="SUPFAM" id="SSF53756">
    <property type="entry name" value="UDP-Glycosyltransferase/glycogen phosphorylase"/>
    <property type="match status" value="1"/>
</dbReference>
<dbReference type="AlphaFoldDB" id="A0A9J5ZLW0"/>
<dbReference type="Gene3D" id="3.40.50.2000">
    <property type="entry name" value="Glycogen Phosphorylase B"/>
    <property type="match status" value="1"/>
</dbReference>
<dbReference type="EMBL" id="JACXVP010000004">
    <property type="protein sequence ID" value="KAG5613114.1"/>
    <property type="molecule type" value="Genomic_DNA"/>
</dbReference>